<reference evidence="1 2" key="1">
    <citation type="submission" date="2018-09" db="EMBL/GenBank/DDBJ databases">
        <authorList>
            <person name="Wang F."/>
        </authorList>
    </citation>
    <scope>NUCLEOTIDE SEQUENCE [LARGE SCALE GENOMIC DNA]</scope>
    <source>
        <strain evidence="1 2">PLHSC7-2</strain>
    </source>
</reference>
<name>A0A418Y994_9GAMM</name>
<comment type="caution">
    <text evidence="1">The sequence shown here is derived from an EMBL/GenBank/DDBJ whole genome shotgun (WGS) entry which is preliminary data.</text>
</comment>
<proteinExistence type="predicted"/>
<accession>A0A418Y994</accession>
<protein>
    <submittedName>
        <fullName evidence="1">DUF4303 domain-containing protein</fullName>
    </submittedName>
</protein>
<evidence type="ECO:0000313" key="2">
    <source>
        <dbReference type="Proteomes" id="UP000283255"/>
    </source>
</evidence>
<dbReference type="OrthoDB" id="9554406at2"/>
<dbReference type="EMBL" id="QZCH01000069">
    <property type="protein sequence ID" value="RJG36792.1"/>
    <property type="molecule type" value="Genomic_DNA"/>
</dbReference>
<evidence type="ECO:0000313" key="1">
    <source>
        <dbReference type="EMBL" id="RJG36792.1"/>
    </source>
</evidence>
<sequence length="206" mass="23915">MNYSVELKKALIKKLTKSCTEQLEFLKKDLENQSIFSFAIYCSNGCSHINVAACSREGLDLHKANLGTLNEPAWYGEVNGAEWSYYSNNFELFDEVNTFIEELFDIFYDGELDDGERDEYDDDELWEFISDFFIDVTVQVLKNLRSNGCFNEKCFEDDLLLGMQFGDPDKHAVDMIEKSSEQLNSVSWHEKIKISCNSMRKMFNTE</sequence>
<organism evidence="1 2">
    <name type="scientific">Motilimonas pumila</name>
    <dbReference type="NCBI Taxonomy" id="2303987"/>
    <lineage>
        <taxon>Bacteria</taxon>
        <taxon>Pseudomonadati</taxon>
        <taxon>Pseudomonadota</taxon>
        <taxon>Gammaproteobacteria</taxon>
        <taxon>Alteromonadales</taxon>
        <taxon>Alteromonadales genera incertae sedis</taxon>
        <taxon>Motilimonas</taxon>
    </lineage>
</organism>
<dbReference type="Proteomes" id="UP000283255">
    <property type="component" value="Unassembled WGS sequence"/>
</dbReference>
<dbReference type="InterPro" id="IPR025409">
    <property type="entry name" value="DUF4303"/>
</dbReference>
<dbReference type="RefSeq" id="WP_119912586.1">
    <property type="nucleotide sequence ID" value="NZ_QZCH01000069.1"/>
</dbReference>
<reference evidence="1 2" key="2">
    <citation type="submission" date="2019-01" db="EMBL/GenBank/DDBJ databases">
        <title>Motilimonas pumilus sp. nov., isolated from the gut of sea cucumber (Apostichopus japonicus).</title>
        <authorList>
            <person name="Wang F.-Q."/>
            <person name="Ren L.-H."/>
            <person name="Lin Y.-W."/>
            <person name="Sun G.-H."/>
            <person name="Du Z.-J."/>
            <person name="Zhao J.-X."/>
            <person name="Liu X.-J."/>
            <person name="Liu L.-J."/>
        </authorList>
    </citation>
    <scope>NUCLEOTIDE SEQUENCE [LARGE SCALE GENOMIC DNA]</scope>
    <source>
        <strain evidence="1 2">PLHSC7-2</strain>
    </source>
</reference>
<keyword evidence="2" id="KW-1185">Reference proteome</keyword>
<dbReference type="Pfam" id="PF14136">
    <property type="entry name" value="DUF4303"/>
    <property type="match status" value="1"/>
</dbReference>
<gene>
    <name evidence="1" type="ORF">D1Z90_20240</name>
</gene>
<dbReference type="AlphaFoldDB" id="A0A418Y994"/>